<dbReference type="AlphaFoldDB" id="A0A803N361"/>
<dbReference type="Pfam" id="PF00628">
    <property type="entry name" value="PHD"/>
    <property type="match status" value="1"/>
</dbReference>
<dbReference type="Gene3D" id="3.30.40.10">
    <property type="entry name" value="Zinc/RING finger domain, C3HC4 (zinc finger)"/>
    <property type="match status" value="1"/>
</dbReference>
<keyword evidence="1" id="KW-0479">Metal-binding</keyword>
<dbReference type="Proteomes" id="UP000596660">
    <property type="component" value="Unplaced"/>
</dbReference>
<dbReference type="PANTHER" id="PTHR47177">
    <property type="entry name" value="F18C1.6 PROTEIN"/>
    <property type="match status" value="1"/>
</dbReference>
<reference evidence="6" key="1">
    <citation type="journal article" date="2017" name="Nature">
        <title>The genome of Chenopodium quinoa.</title>
        <authorList>
            <person name="Jarvis D.E."/>
            <person name="Ho Y.S."/>
            <person name="Lightfoot D.J."/>
            <person name="Schmoeckel S.M."/>
            <person name="Li B."/>
            <person name="Borm T.J.A."/>
            <person name="Ohyanagi H."/>
            <person name="Mineta K."/>
            <person name="Michell C.T."/>
            <person name="Saber N."/>
            <person name="Kharbatia N.M."/>
            <person name="Rupper R.R."/>
            <person name="Sharp A.R."/>
            <person name="Dally N."/>
            <person name="Boughton B.A."/>
            <person name="Woo Y.H."/>
            <person name="Gao G."/>
            <person name="Schijlen E.G.W.M."/>
            <person name="Guo X."/>
            <person name="Momin A.A."/>
            <person name="Negrao S."/>
            <person name="Al-Babili S."/>
            <person name="Gehring C."/>
            <person name="Roessner U."/>
            <person name="Jung C."/>
            <person name="Murphy K."/>
            <person name="Arold S.T."/>
            <person name="Gojobori T."/>
            <person name="van der Linden C.G."/>
            <person name="van Loo E.N."/>
            <person name="Jellen E.N."/>
            <person name="Maughan P.J."/>
            <person name="Tester M."/>
        </authorList>
    </citation>
    <scope>NUCLEOTIDE SEQUENCE [LARGE SCALE GENOMIC DNA]</scope>
    <source>
        <strain evidence="6">cv. PI 614886</strain>
    </source>
</reference>
<evidence type="ECO:0000313" key="7">
    <source>
        <dbReference type="Proteomes" id="UP000596660"/>
    </source>
</evidence>
<dbReference type="InterPro" id="IPR019787">
    <property type="entry name" value="Znf_PHD-finger"/>
</dbReference>
<dbReference type="SMART" id="SM00249">
    <property type="entry name" value="PHD"/>
    <property type="match status" value="1"/>
</dbReference>
<dbReference type="EnsemblPlants" id="AUR62039663-RA">
    <property type="protein sequence ID" value="AUR62039663-RA:cds"/>
    <property type="gene ID" value="AUR62039663"/>
</dbReference>
<dbReference type="PANTHER" id="PTHR47177:SF4">
    <property type="entry name" value="OS06G0283200 PROTEIN"/>
    <property type="match status" value="1"/>
</dbReference>
<proteinExistence type="predicted"/>
<dbReference type="SUPFAM" id="SSF57903">
    <property type="entry name" value="FYVE/PHD zinc finger"/>
    <property type="match status" value="1"/>
</dbReference>
<evidence type="ECO:0000259" key="5">
    <source>
        <dbReference type="SMART" id="SM00249"/>
    </source>
</evidence>
<dbReference type="Gramene" id="AUR62039663-RA">
    <property type="protein sequence ID" value="AUR62039663-RA:cds"/>
    <property type="gene ID" value="AUR62039663"/>
</dbReference>
<feature type="region of interest" description="Disordered" evidence="4">
    <location>
        <begin position="368"/>
        <end position="400"/>
    </location>
</feature>
<feature type="compositionally biased region" description="Basic and acidic residues" evidence="4">
    <location>
        <begin position="368"/>
        <end position="379"/>
    </location>
</feature>
<evidence type="ECO:0000256" key="4">
    <source>
        <dbReference type="SAM" id="MobiDB-lite"/>
    </source>
</evidence>
<sequence>MTAKPMIVANRRRMMVAEFVCRRKEEPLEWSKIESRCPLCRGRFSTIRRMRKDGTFIGQGSVRIPVRDQIYDPFGEPVDPYAQAKCSVCNGSTDECLLLLCDLFDSASHTFCVGLGATVPEDDWFCRDCALLRDEQLENGMSDDAVTSIDPPPCDEEPLPSSASVSIFDIVRDPNRSKEPDSETDRLLKSSQNLTEFSSKATASDQSNIASARSVPGERDNLCFADMSSSARTLQNCRNAHRHINVLRENWGAFRAGSLSFSLAFSDSLSKASKKKNVNGTSGEKICELQSISSATSLQSKSCDDTCDKDSYNVDRAWKLMTKAKTVQQTAKSKNTPKISQNKAHSLKIDKFVPKCVVSGRKDLMSPKFEKQKLTDKVSGRPAETSGKHRLTNFSSQADNASSSKYQKSFVRNLSMPREVRANIHHNTALLASPKKLQGGETTVLDDGSAWPASSCGQIAGTSDVSHPRLQRMEASAFPLKKNGHMNICASSKQEPQTSAQTDNCRNKTGLLSDANLGRGLSNFSDEQNGFACSTSSCYPVVGGSAAFNVKLEGKKISACPGSVGFNNTSKGNKDDEVKGEIQSLVKLNLKLLCKNKRLGVDAFKEIARLSTHTILASCGFEHRKIVSPAPTLVCHHGDQTPQFHRSTIVPSSCRECFYVFVKDVVNSIMSKKLNSSKVTAKVAA</sequence>
<keyword evidence="3" id="KW-0862">Zinc</keyword>
<feature type="region of interest" description="Disordered" evidence="4">
    <location>
        <begin position="142"/>
        <end position="161"/>
    </location>
</feature>
<accession>A0A803N361</accession>
<evidence type="ECO:0000313" key="6">
    <source>
        <dbReference type="EnsemblPlants" id="AUR62039663-RA:cds"/>
    </source>
</evidence>
<evidence type="ECO:0000256" key="1">
    <source>
        <dbReference type="ARBA" id="ARBA00022723"/>
    </source>
</evidence>
<name>A0A803N361_CHEQI</name>
<dbReference type="InterPro" id="IPR011011">
    <property type="entry name" value="Znf_FYVE_PHD"/>
</dbReference>
<feature type="domain" description="Zinc finger PHD-type" evidence="5">
    <location>
        <begin position="85"/>
        <end position="130"/>
    </location>
</feature>
<dbReference type="GO" id="GO:0008270">
    <property type="term" value="F:zinc ion binding"/>
    <property type="evidence" value="ECO:0007669"/>
    <property type="project" value="UniProtKB-KW"/>
</dbReference>
<reference evidence="6" key="2">
    <citation type="submission" date="2021-03" db="UniProtKB">
        <authorList>
            <consortium name="EnsemblPlants"/>
        </authorList>
    </citation>
    <scope>IDENTIFICATION</scope>
</reference>
<organism evidence="6 7">
    <name type="scientific">Chenopodium quinoa</name>
    <name type="common">Quinoa</name>
    <dbReference type="NCBI Taxonomy" id="63459"/>
    <lineage>
        <taxon>Eukaryota</taxon>
        <taxon>Viridiplantae</taxon>
        <taxon>Streptophyta</taxon>
        <taxon>Embryophyta</taxon>
        <taxon>Tracheophyta</taxon>
        <taxon>Spermatophyta</taxon>
        <taxon>Magnoliopsida</taxon>
        <taxon>eudicotyledons</taxon>
        <taxon>Gunneridae</taxon>
        <taxon>Pentapetalae</taxon>
        <taxon>Caryophyllales</taxon>
        <taxon>Chenopodiaceae</taxon>
        <taxon>Chenopodioideae</taxon>
        <taxon>Atripliceae</taxon>
        <taxon>Chenopodium</taxon>
    </lineage>
</organism>
<dbReference type="OMA" id="KHESRCP"/>
<evidence type="ECO:0000256" key="2">
    <source>
        <dbReference type="ARBA" id="ARBA00022771"/>
    </source>
</evidence>
<keyword evidence="2" id="KW-0863">Zinc-finger</keyword>
<protein>
    <recommendedName>
        <fullName evidence="5">Zinc finger PHD-type domain-containing protein</fullName>
    </recommendedName>
</protein>
<dbReference type="InterPro" id="IPR013083">
    <property type="entry name" value="Znf_RING/FYVE/PHD"/>
</dbReference>
<keyword evidence="7" id="KW-1185">Reference proteome</keyword>
<evidence type="ECO:0000256" key="3">
    <source>
        <dbReference type="ARBA" id="ARBA00022833"/>
    </source>
</evidence>
<dbReference type="InterPro" id="IPR001965">
    <property type="entry name" value="Znf_PHD"/>
</dbReference>